<dbReference type="InterPro" id="IPR036322">
    <property type="entry name" value="WD40_repeat_dom_sf"/>
</dbReference>
<keyword evidence="2" id="KW-0479">Metal-binding</keyword>
<dbReference type="SMART" id="SM00320">
    <property type="entry name" value="WD40"/>
    <property type="match status" value="6"/>
</dbReference>
<dbReference type="InterPro" id="IPR017455">
    <property type="entry name" value="Znf_FYVE-rel"/>
</dbReference>
<dbReference type="Gene3D" id="3.30.40.10">
    <property type="entry name" value="Zinc/RING finger domain, C3HC4 (zinc finger)"/>
    <property type="match status" value="1"/>
</dbReference>
<dbReference type="InterPro" id="IPR000306">
    <property type="entry name" value="Znf_FYVE"/>
</dbReference>
<dbReference type="AlphaFoldDB" id="A0A7M5V5U2"/>
<keyword evidence="3" id="KW-0677">Repeat</keyword>
<proteinExistence type="predicted"/>
<evidence type="ECO:0000256" key="7">
    <source>
        <dbReference type="PROSITE-ProRule" id="PRU00221"/>
    </source>
</evidence>
<dbReference type="CDD" id="cd15718">
    <property type="entry name" value="FYVE_WDFY1_like"/>
    <property type="match status" value="1"/>
</dbReference>
<evidence type="ECO:0000256" key="6">
    <source>
        <dbReference type="PROSITE-ProRule" id="PRU00091"/>
    </source>
</evidence>
<feature type="repeat" description="WD" evidence="7">
    <location>
        <begin position="196"/>
        <end position="229"/>
    </location>
</feature>
<dbReference type="PROSITE" id="PS00678">
    <property type="entry name" value="WD_REPEATS_1"/>
    <property type="match status" value="2"/>
</dbReference>
<dbReference type="SUPFAM" id="SSF57903">
    <property type="entry name" value="FYVE/PHD zinc finger"/>
    <property type="match status" value="1"/>
</dbReference>
<dbReference type="Gene3D" id="2.130.10.10">
    <property type="entry name" value="YVTN repeat-like/Quinoprotein amine dehydrogenase"/>
    <property type="match status" value="2"/>
</dbReference>
<dbReference type="EnsemblMetazoa" id="CLYHEMT010316.1">
    <property type="protein sequence ID" value="CLYHEMP010316.1"/>
    <property type="gene ID" value="CLYHEMG010316"/>
</dbReference>
<evidence type="ECO:0000256" key="4">
    <source>
        <dbReference type="ARBA" id="ARBA00022771"/>
    </source>
</evidence>
<dbReference type="InterPro" id="IPR001680">
    <property type="entry name" value="WD40_rpt"/>
</dbReference>
<dbReference type="GO" id="GO:0008270">
    <property type="term" value="F:zinc ion binding"/>
    <property type="evidence" value="ECO:0007669"/>
    <property type="project" value="UniProtKB-KW"/>
</dbReference>
<keyword evidence="1 7" id="KW-0853">WD repeat</keyword>
<dbReference type="SMART" id="SM00064">
    <property type="entry name" value="FYVE"/>
    <property type="match status" value="1"/>
</dbReference>
<dbReference type="GO" id="GO:0005769">
    <property type="term" value="C:early endosome"/>
    <property type="evidence" value="ECO:0007669"/>
    <property type="project" value="TreeGrafter"/>
</dbReference>
<evidence type="ECO:0000313" key="9">
    <source>
        <dbReference type="EnsemblMetazoa" id="CLYHEMP010316.1"/>
    </source>
</evidence>
<dbReference type="RefSeq" id="XP_066922266.1">
    <property type="nucleotide sequence ID" value="XM_067066165.1"/>
</dbReference>
<dbReference type="Pfam" id="PF00400">
    <property type="entry name" value="WD40"/>
    <property type="match status" value="3"/>
</dbReference>
<evidence type="ECO:0000256" key="5">
    <source>
        <dbReference type="ARBA" id="ARBA00022833"/>
    </source>
</evidence>
<dbReference type="OrthoDB" id="63070at2759"/>
<dbReference type="PROSITE" id="PS50178">
    <property type="entry name" value="ZF_FYVE"/>
    <property type="match status" value="1"/>
</dbReference>
<protein>
    <recommendedName>
        <fullName evidence="8">FYVE-type domain-containing protein</fullName>
    </recommendedName>
</protein>
<feature type="domain" description="FYVE-type" evidence="8">
    <location>
        <begin position="282"/>
        <end position="353"/>
    </location>
</feature>
<evidence type="ECO:0000313" key="10">
    <source>
        <dbReference type="Proteomes" id="UP000594262"/>
    </source>
</evidence>
<evidence type="ECO:0000256" key="1">
    <source>
        <dbReference type="ARBA" id="ARBA00022574"/>
    </source>
</evidence>
<keyword evidence="10" id="KW-1185">Reference proteome</keyword>
<dbReference type="GeneID" id="136809621"/>
<name>A0A7M5V5U2_9CNID</name>
<accession>A0A7M5V5U2</accession>
<dbReference type="Pfam" id="PF01363">
    <property type="entry name" value="FYVE"/>
    <property type="match status" value="1"/>
</dbReference>
<dbReference type="InterPro" id="IPR011011">
    <property type="entry name" value="Znf_FYVE_PHD"/>
</dbReference>
<dbReference type="PROSITE" id="PS50294">
    <property type="entry name" value="WD_REPEATS_REGION"/>
    <property type="match status" value="2"/>
</dbReference>
<dbReference type="Proteomes" id="UP000594262">
    <property type="component" value="Unplaced"/>
</dbReference>
<dbReference type="FunFam" id="3.30.40.10:FF:000105">
    <property type="entry name" value="WD repeat and FYVE domain-containing protein 2"/>
    <property type="match status" value="1"/>
</dbReference>
<keyword evidence="5" id="KW-0862">Zinc</keyword>
<dbReference type="PANTHER" id="PTHR46189">
    <property type="entry name" value="LD41958P"/>
    <property type="match status" value="1"/>
</dbReference>
<keyword evidence="4 6" id="KW-0863">Zinc-finger</keyword>
<evidence type="ECO:0000256" key="2">
    <source>
        <dbReference type="ARBA" id="ARBA00022723"/>
    </source>
</evidence>
<evidence type="ECO:0000256" key="3">
    <source>
        <dbReference type="ARBA" id="ARBA00022737"/>
    </source>
</evidence>
<dbReference type="InterPro" id="IPR015943">
    <property type="entry name" value="WD40/YVTN_repeat-like_dom_sf"/>
</dbReference>
<organism evidence="9 10">
    <name type="scientific">Clytia hemisphaerica</name>
    <dbReference type="NCBI Taxonomy" id="252671"/>
    <lineage>
        <taxon>Eukaryota</taxon>
        <taxon>Metazoa</taxon>
        <taxon>Cnidaria</taxon>
        <taxon>Hydrozoa</taxon>
        <taxon>Hydroidolina</taxon>
        <taxon>Leptothecata</taxon>
        <taxon>Obeliida</taxon>
        <taxon>Clytiidae</taxon>
        <taxon>Clytia</taxon>
    </lineage>
</organism>
<evidence type="ECO:0000259" key="8">
    <source>
        <dbReference type="PROSITE" id="PS50178"/>
    </source>
</evidence>
<dbReference type="InterPro" id="IPR013083">
    <property type="entry name" value="Znf_RING/FYVE/PHD"/>
</dbReference>
<dbReference type="PROSITE" id="PS50082">
    <property type="entry name" value="WD_REPEATS_2"/>
    <property type="match status" value="2"/>
</dbReference>
<dbReference type="InterPro" id="IPR019775">
    <property type="entry name" value="WD40_repeat_CS"/>
</dbReference>
<sequence>MAAQLRTKKGKSKPTLLNRLELNGDIIFAAVFIPHEDSIITLGADKSIRVWVMRDNGKYWPSVFHHMPDVGHSLDFNKESGKVFVGMAQGTIHEYDLSDDVNTLTLARNYLAHTKRVNGTFFSLDYNWLLSCGNDKQFQWHCTKSGRRIGGYSAAKAPCTCLQFDSHSCYAFMGDRGGEIHVFKLSENSLKPVTILKGHSGGILSLTWDEERKLLFSGSADQSIIIWDIGGQKGSAVELHGHRGCVHNVSLTSNTKKLLSYGEDRMLVMWDMTVERKETPNWSQSDMCEKCASPFFWNFKQMWDQKIVGVRQHHCRKCGRAVCQKCSDKVSVLPKFGYEHQVRLCQECFLTIKEEDKVSTTAFYELKHGASHLQIDHSRGRMLTCGSDDVVMIWDVKEFLNEHS</sequence>
<reference evidence="9" key="1">
    <citation type="submission" date="2021-01" db="UniProtKB">
        <authorList>
            <consortium name="EnsemblMetazoa"/>
        </authorList>
    </citation>
    <scope>IDENTIFICATION</scope>
</reference>
<dbReference type="SUPFAM" id="SSF50978">
    <property type="entry name" value="WD40 repeat-like"/>
    <property type="match status" value="1"/>
</dbReference>
<dbReference type="PANTHER" id="PTHR46189:SF1">
    <property type="entry name" value="LD41958P"/>
    <property type="match status" value="1"/>
</dbReference>
<feature type="repeat" description="WD" evidence="7">
    <location>
        <begin position="239"/>
        <end position="272"/>
    </location>
</feature>
<dbReference type="InterPro" id="IPR042234">
    <property type="entry name" value="WDFY1/WDFY2"/>
</dbReference>